<dbReference type="InterPro" id="IPR037066">
    <property type="entry name" value="Plug_dom_sf"/>
</dbReference>
<dbReference type="AlphaFoldDB" id="A0A1G7RU61"/>
<proteinExistence type="predicted"/>
<dbReference type="STRING" id="104663.SAMN04488121_103612"/>
<keyword evidence="2" id="KW-0675">Receptor</keyword>
<evidence type="ECO:0000313" key="3">
    <source>
        <dbReference type="Proteomes" id="UP000199045"/>
    </source>
</evidence>
<protein>
    <submittedName>
        <fullName evidence="2">Outer membrane receptor proteins, mostly Fe transport</fullName>
    </submittedName>
</protein>
<evidence type="ECO:0000259" key="1">
    <source>
        <dbReference type="Pfam" id="PF14905"/>
    </source>
</evidence>
<dbReference type="OrthoDB" id="905812at2"/>
<reference evidence="2 3" key="1">
    <citation type="submission" date="2016-10" db="EMBL/GenBank/DDBJ databases">
        <authorList>
            <person name="de Groot N.N."/>
        </authorList>
    </citation>
    <scope>NUCLEOTIDE SEQUENCE [LARGE SCALE GENOMIC DNA]</scope>
    <source>
        <strain evidence="2 3">DSM 527</strain>
    </source>
</reference>
<sequence>MTWSFQFLLMKSIVFYLVSMFFAIGVSAQAVSVGGRIIDETGQPVAFASVAILKGASIVGQKIASEDGSFKLMIDSVGRYEIKIRHASYVEFSKEIQLQSSLDSEVLVLKKSEKQLREVTVTANKPFVTRKIDRVVMNVQDNAIATGKSSMDLFRLAPGVFVNNGNISINGVWGTRVMVNGRMLNLKGDDLKNYLANLKSNDIKSIEIIAHPPAEYDAEGSGGIINIVLKKNLNSGLNGYIGADYSIGIGKYPAYQPYLSLNYRKKKVGLSGSYSYGREKNFQDITQDRSFTDNGQYHSTTSSTGWRNSNNVKLGVTYDISNREYLAIDYTGQFGWYKDTTHSVTTINYPVQQNNTLSDGIFPSYTKTKFSNIGLNYGITTDSLGSKFTLVSDYTYNDRNGISGTYSKTFDFNKAVIADTVFNFLYPSIAKIFTADVKYNKVFKGGKSLSFGGKATVTDIDNDNAYENYYNGEWGHIPGLGFNYKYSEKIYAGFVNFSGSVAGIDYKLGLRGENSDISGTLKGGGQDTVVARNYFNLFPSLFLKKNLNKDESNSLTLSYNRRIKRPSYFELNPYKYFIDNYTVQTGNPFLNPQFTDAVELGYTFKSQYYIGVSYSHTKDVINQVIENDPALKQMTILRKNTGSNTVYTGTFSIPVKITDWWNTSNNLLLTYTASVAPEFSIKKGSLVLQTEQDIMLGNGFGVNLNGFYTPRVVTGNIVTGRIASIDFGIQKKLLNNKLTLKASISDIFYTNNFKATSYYNESVIRIRQKEQSRVLSITSVYNFNLGKAFKSKEIKSSNADEKSRLK</sequence>
<dbReference type="Pfam" id="PF14905">
    <property type="entry name" value="OMP_b-brl_3"/>
    <property type="match status" value="1"/>
</dbReference>
<organism evidence="2 3">
    <name type="scientific">Chitinophaga filiformis</name>
    <name type="common">Myxococcus filiformis</name>
    <name type="synonym">Flexibacter filiformis</name>
    <dbReference type="NCBI Taxonomy" id="104663"/>
    <lineage>
        <taxon>Bacteria</taxon>
        <taxon>Pseudomonadati</taxon>
        <taxon>Bacteroidota</taxon>
        <taxon>Chitinophagia</taxon>
        <taxon>Chitinophagales</taxon>
        <taxon>Chitinophagaceae</taxon>
        <taxon>Chitinophaga</taxon>
    </lineage>
</organism>
<feature type="domain" description="Outer membrane protein beta-barrel" evidence="1">
    <location>
        <begin position="380"/>
        <end position="779"/>
    </location>
</feature>
<name>A0A1G7RU61_CHIFI</name>
<dbReference type="SUPFAM" id="SSF56935">
    <property type="entry name" value="Porins"/>
    <property type="match status" value="1"/>
</dbReference>
<accession>A0A1G7RU61</accession>
<evidence type="ECO:0000313" key="2">
    <source>
        <dbReference type="EMBL" id="SDG14184.1"/>
    </source>
</evidence>
<dbReference type="InterPro" id="IPR041700">
    <property type="entry name" value="OMP_b-brl_3"/>
</dbReference>
<gene>
    <name evidence="2" type="ORF">SAMN04488121_103612</name>
</gene>
<dbReference type="Gene3D" id="2.170.130.10">
    <property type="entry name" value="TonB-dependent receptor, plug domain"/>
    <property type="match status" value="1"/>
</dbReference>
<dbReference type="InterPro" id="IPR008969">
    <property type="entry name" value="CarboxyPept-like_regulatory"/>
</dbReference>
<dbReference type="EMBL" id="FNBN01000003">
    <property type="protein sequence ID" value="SDG14184.1"/>
    <property type="molecule type" value="Genomic_DNA"/>
</dbReference>
<dbReference type="SUPFAM" id="SSF49464">
    <property type="entry name" value="Carboxypeptidase regulatory domain-like"/>
    <property type="match status" value="1"/>
</dbReference>
<dbReference type="Proteomes" id="UP000199045">
    <property type="component" value="Unassembled WGS sequence"/>
</dbReference>